<evidence type="ECO:0000313" key="4">
    <source>
        <dbReference type="Proteomes" id="UP001373714"/>
    </source>
</evidence>
<dbReference type="PANTHER" id="PTHR14119:SF3">
    <property type="entry name" value="ISOCHORISMATASE DOMAIN-CONTAINING PROTEIN 2"/>
    <property type="match status" value="1"/>
</dbReference>
<dbReference type="InterPro" id="IPR036380">
    <property type="entry name" value="Isochorismatase-like_sf"/>
</dbReference>
<dbReference type="InterPro" id="IPR050993">
    <property type="entry name" value="Isochorismatase_domain"/>
</dbReference>
<proteinExistence type="inferred from homology"/>
<organism evidence="3 4">
    <name type="scientific">Orbilia blumenaviensis</name>
    <dbReference type="NCBI Taxonomy" id="1796055"/>
    <lineage>
        <taxon>Eukaryota</taxon>
        <taxon>Fungi</taxon>
        <taxon>Dikarya</taxon>
        <taxon>Ascomycota</taxon>
        <taxon>Pezizomycotina</taxon>
        <taxon>Orbiliomycetes</taxon>
        <taxon>Orbiliales</taxon>
        <taxon>Orbiliaceae</taxon>
        <taxon>Orbilia</taxon>
    </lineage>
</organism>
<evidence type="ECO:0000259" key="2">
    <source>
        <dbReference type="Pfam" id="PF00857"/>
    </source>
</evidence>
<reference evidence="3 4" key="1">
    <citation type="submission" date="2019-10" db="EMBL/GenBank/DDBJ databases">
        <authorList>
            <person name="Palmer J.M."/>
        </authorList>
    </citation>
    <scope>NUCLEOTIDE SEQUENCE [LARGE SCALE GENOMIC DNA]</scope>
    <source>
        <strain evidence="3 4">TWF730</strain>
    </source>
</reference>
<accession>A0AAV9V8G8</accession>
<dbReference type="Pfam" id="PF00857">
    <property type="entry name" value="Isochorismatase"/>
    <property type="match status" value="1"/>
</dbReference>
<dbReference type="Gene3D" id="3.40.50.850">
    <property type="entry name" value="Isochorismatase-like"/>
    <property type="match status" value="1"/>
</dbReference>
<sequence>MRHRLYRGSTTLLLRQLQPHQQQQPLFKFQHYQRTMSSSTAKISEPRIANPALFICDIQERFSKAIYQFPSIVTTTLKLISAAKTLQIPIYITTQNRRALGDTVPEILSLLSQEPVSNVIINADKSLFSMCTPEVLQKLDENPGVNGEKREVVIVGIETHICLMQSTLDLLERGHKVWVVRDGVSSCNPQEIPTALARMQQAGAVVTTSESFLFEYMKDSARPEFKQIAGLIKETKAATKESLEALIGPVGAQESGGISSDCSKIF</sequence>
<comment type="similarity">
    <text evidence="1">Belongs to the isochorismatase family.</text>
</comment>
<dbReference type="EMBL" id="JAVHNS010000004">
    <property type="protein sequence ID" value="KAK6358305.1"/>
    <property type="molecule type" value="Genomic_DNA"/>
</dbReference>
<dbReference type="InterPro" id="IPR000868">
    <property type="entry name" value="Isochorismatase-like_dom"/>
</dbReference>
<comment type="caution">
    <text evidence="3">The sequence shown here is derived from an EMBL/GenBank/DDBJ whole genome shotgun (WGS) entry which is preliminary data.</text>
</comment>
<dbReference type="SUPFAM" id="SSF52499">
    <property type="entry name" value="Isochorismatase-like hydrolases"/>
    <property type="match status" value="1"/>
</dbReference>
<dbReference type="PANTHER" id="PTHR14119">
    <property type="entry name" value="HYDROLASE"/>
    <property type="match status" value="1"/>
</dbReference>
<evidence type="ECO:0000256" key="1">
    <source>
        <dbReference type="ARBA" id="ARBA00006336"/>
    </source>
</evidence>
<evidence type="ECO:0000313" key="3">
    <source>
        <dbReference type="EMBL" id="KAK6358305.1"/>
    </source>
</evidence>
<keyword evidence="4" id="KW-1185">Reference proteome</keyword>
<protein>
    <recommendedName>
        <fullName evidence="2">Isochorismatase-like domain-containing protein</fullName>
    </recommendedName>
</protein>
<dbReference type="Proteomes" id="UP001373714">
    <property type="component" value="Unassembled WGS sequence"/>
</dbReference>
<dbReference type="AlphaFoldDB" id="A0AAV9V8G8"/>
<gene>
    <name evidence="3" type="ORF">TWF730_007652</name>
</gene>
<name>A0AAV9V8G8_9PEZI</name>
<feature type="domain" description="Isochorismatase-like" evidence="2">
    <location>
        <begin position="52"/>
        <end position="210"/>
    </location>
</feature>